<dbReference type="RefSeq" id="WP_067566534.1">
    <property type="nucleotide sequence ID" value="NZ_LSUQ01000052.1"/>
</dbReference>
<keyword evidence="1" id="KW-1133">Transmembrane helix</keyword>
<evidence type="ECO:0000256" key="1">
    <source>
        <dbReference type="SAM" id="Phobius"/>
    </source>
</evidence>
<keyword evidence="1" id="KW-0472">Membrane</keyword>
<dbReference type="Proteomes" id="UP000077421">
    <property type="component" value="Unassembled WGS sequence"/>
</dbReference>
<evidence type="ECO:0000313" key="2">
    <source>
        <dbReference type="EMBL" id="OAG93084.1"/>
    </source>
</evidence>
<dbReference type="EMBL" id="LSUQ01000052">
    <property type="protein sequence ID" value="OAG93084.1"/>
    <property type="molecule type" value="Genomic_DNA"/>
</dbReference>
<name>A0A853K7X6_9BACL</name>
<accession>A0A853K7X6</accession>
<sequence>MDSVISITVFLVPGLVASRLNAALDPNYKDRKRESSELESTIYAILNNLPGILIGWLLWSVIEQKALSFAEWSGQISQLSGVFAYLCISFLLAFGVERIVKPKLIRWVAKKRNEQRMGNGLPSFDDAESWEVFLGSEEELCIRITSLLDGTQGNVTGVLRSAFKPEDLSQGITLENTDEMAGLNEWLYLPVRTYIDARTGLVYELFTKAQLEIAKTLQDTSDS</sequence>
<gene>
    <name evidence="2" type="ORF">AYW79_12475</name>
</gene>
<organism evidence="2 3">
    <name type="scientific">Ferroacidibacillus organovorans</name>
    <dbReference type="NCBI Taxonomy" id="1765683"/>
    <lineage>
        <taxon>Bacteria</taxon>
        <taxon>Bacillati</taxon>
        <taxon>Bacillota</taxon>
        <taxon>Bacilli</taxon>
        <taxon>Bacillales</taxon>
        <taxon>Alicyclobacillaceae</taxon>
        <taxon>Ferroacidibacillus</taxon>
    </lineage>
</organism>
<feature type="transmembrane region" description="Helical" evidence="1">
    <location>
        <begin position="41"/>
        <end position="62"/>
    </location>
</feature>
<proteinExistence type="predicted"/>
<protein>
    <submittedName>
        <fullName evidence="2">Uncharacterized protein</fullName>
    </submittedName>
</protein>
<reference evidence="2 3" key="1">
    <citation type="submission" date="2016-02" db="EMBL/GenBank/DDBJ databases">
        <title>Draft genome sequence of Acidibacillus ferrooxidans SLC66.</title>
        <authorList>
            <person name="Oliveira G."/>
            <person name="Nancucheo I."/>
            <person name="Dall'Agnol H."/>
            <person name="Johnson B."/>
            <person name="Oliveira R."/>
            <person name="Nunes G.L."/>
            <person name="Tzotzos G."/>
            <person name="Orellana S.C."/>
            <person name="Salim A.C."/>
            <person name="Araujo F.M."/>
        </authorList>
    </citation>
    <scope>NUCLEOTIDE SEQUENCE [LARGE SCALE GENOMIC DNA]</scope>
    <source>
        <strain evidence="2 3">SLC66</strain>
    </source>
</reference>
<feature type="transmembrane region" description="Helical" evidence="1">
    <location>
        <begin position="82"/>
        <end position="100"/>
    </location>
</feature>
<dbReference type="AlphaFoldDB" id="A0A853K7X6"/>
<comment type="caution">
    <text evidence="2">The sequence shown here is derived from an EMBL/GenBank/DDBJ whole genome shotgun (WGS) entry which is preliminary data.</text>
</comment>
<keyword evidence="1" id="KW-0812">Transmembrane</keyword>
<evidence type="ECO:0000313" key="3">
    <source>
        <dbReference type="Proteomes" id="UP000077421"/>
    </source>
</evidence>